<dbReference type="Proteomes" id="UP000648239">
    <property type="component" value="Unassembled WGS sequence"/>
</dbReference>
<keyword evidence="3" id="KW-0012">Acyltransferase</keyword>
<dbReference type="NCBIfam" id="NF008808">
    <property type="entry name" value="PRK11830.1"/>
    <property type="match status" value="1"/>
</dbReference>
<dbReference type="Pfam" id="PF14602">
    <property type="entry name" value="Hexapep_2"/>
    <property type="match status" value="1"/>
</dbReference>
<dbReference type="GO" id="GO:0008666">
    <property type="term" value="F:2,3,4,5-tetrahydropyridine-2,6-dicarboxylate N-succinyltransferase activity"/>
    <property type="evidence" value="ECO:0007669"/>
    <property type="project" value="UniProtKB-EC"/>
</dbReference>
<evidence type="ECO:0000313" key="3">
    <source>
        <dbReference type="EMBL" id="MBD3866546.1"/>
    </source>
</evidence>
<gene>
    <name evidence="3" type="ORF">IFK94_00325</name>
</gene>
<dbReference type="EC" id="2.3.1.117" evidence="3"/>
<dbReference type="PANTHER" id="PTHR43300:SF10">
    <property type="entry name" value="2,3,4,5-TETRAHYDROPYRIDINE-2,6-DICARBOXYLATE N-ACETYLTRANSFERASE"/>
    <property type="match status" value="1"/>
</dbReference>
<dbReference type="InterPro" id="IPR050179">
    <property type="entry name" value="Trans_hexapeptide_repeat"/>
</dbReference>
<dbReference type="InterPro" id="IPR037133">
    <property type="entry name" value="THP_succinylTrfase_N_sf"/>
</dbReference>
<dbReference type="InterPro" id="IPR011004">
    <property type="entry name" value="Trimer_LpxA-like_sf"/>
</dbReference>
<dbReference type="InterPro" id="IPR023180">
    <property type="entry name" value="THP_succinylTrfase_dom1"/>
</dbReference>
<accession>A0A8J6XTJ1</accession>
<keyword evidence="3" id="KW-0808">Transferase</keyword>
<comment type="caution">
    <text evidence="3">The sequence shown here is derived from an EMBL/GenBank/DDBJ whole genome shotgun (WGS) entry which is preliminary data.</text>
</comment>
<dbReference type="Pfam" id="PF14805">
    <property type="entry name" value="THDPS_N_2"/>
    <property type="match status" value="1"/>
</dbReference>
<evidence type="ECO:0000256" key="1">
    <source>
        <dbReference type="ARBA" id="ARBA00007274"/>
    </source>
</evidence>
<dbReference type="InterPro" id="IPR001451">
    <property type="entry name" value="Hexapep"/>
</dbReference>
<comment type="similarity">
    <text evidence="1">Belongs to the transferase hexapeptide repeat family.</text>
</comment>
<organism evidence="3 4">
    <name type="scientific">Candidatus Polarisedimenticola svalbardensis</name>
    <dbReference type="NCBI Taxonomy" id="2886004"/>
    <lineage>
        <taxon>Bacteria</taxon>
        <taxon>Pseudomonadati</taxon>
        <taxon>Acidobacteriota</taxon>
        <taxon>Candidatus Polarisedimenticolia</taxon>
        <taxon>Candidatus Polarisedimenticolales</taxon>
        <taxon>Candidatus Polarisedimenticolaceae</taxon>
        <taxon>Candidatus Polarisedimenticola</taxon>
    </lineage>
</organism>
<sequence>MVAGEACDPREVVESLLAELEAGTVRAAEPDGDGWKVNAWVKEGILHAFRIGENAPMGSGEVFHFRDRDTFPTWNPNGIDRNVRIVPGGTTVRRGAFLADGVVVMPPAYINVGARVGGGTMVDSHALVGSCAQVGSGVHLSAASQVGGVLEPVGALPVIVEDDVFVGGNCGIYEGARIGRGAVLASGVVVTRAVPIHDLVNETVYRADADGVISVPPGAVVVPGTRPTKGEYASRLGIHLQAPVIVKYRDGRTDASSELESALR</sequence>
<evidence type="ECO:0000259" key="2">
    <source>
        <dbReference type="Pfam" id="PF14805"/>
    </source>
</evidence>
<name>A0A8J6XTJ1_9BACT</name>
<dbReference type="EMBL" id="JACXWD010000001">
    <property type="protein sequence ID" value="MBD3866546.1"/>
    <property type="molecule type" value="Genomic_DNA"/>
</dbReference>
<protein>
    <submittedName>
        <fullName evidence="3">2,3,4,5-tetrahydropyridine-2,6-dicarboxylate N-succinyltransferase</fullName>
        <ecNumber evidence="3">2.3.1.117</ecNumber>
    </submittedName>
</protein>
<dbReference type="Gene3D" id="1.10.166.10">
    <property type="entry name" value="Tetrahydrodipicolinate-N-succinyltransferase, N-terminal domain"/>
    <property type="match status" value="1"/>
</dbReference>
<dbReference type="SUPFAM" id="SSF51161">
    <property type="entry name" value="Trimeric LpxA-like enzymes"/>
    <property type="match status" value="1"/>
</dbReference>
<proteinExistence type="inferred from homology"/>
<evidence type="ECO:0000313" key="4">
    <source>
        <dbReference type="Proteomes" id="UP000648239"/>
    </source>
</evidence>
<dbReference type="PANTHER" id="PTHR43300">
    <property type="entry name" value="ACETYLTRANSFERASE"/>
    <property type="match status" value="1"/>
</dbReference>
<reference evidence="3 4" key="1">
    <citation type="submission" date="2020-08" db="EMBL/GenBank/DDBJ databases">
        <title>Acidobacteriota in marine sediments use diverse sulfur dissimilation pathways.</title>
        <authorList>
            <person name="Wasmund K."/>
        </authorList>
    </citation>
    <scope>NUCLEOTIDE SEQUENCE [LARGE SCALE GENOMIC DNA]</scope>
    <source>
        <strain evidence="3">MAG AM4</strain>
    </source>
</reference>
<dbReference type="CDD" id="cd03350">
    <property type="entry name" value="LbH_THP_succinylT"/>
    <property type="match status" value="1"/>
</dbReference>
<dbReference type="Gene3D" id="2.160.10.10">
    <property type="entry name" value="Hexapeptide repeat proteins"/>
    <property type="match status" value="1"/>
</dbReference>
<feature type="domain" description="Tetrahydrodipicolinate-N-succinyltransferase chain A" evidence="2">
    <location>
        <begin position="9"/>
        <end position="51"/>
    </location>
</feature>
<dbReference type="AlphaFoldDB" id="A0A8J6XTJ1"/>